<evidence type="ECO:0000256" key="1">
    <source>
        <dbReference type="ARBA" id="ARBA00004429"/>
    </source>
</evidence>
<dbReference type="EMBL" id="CP044222">
    <property type="protein sequence ID" value="QEW08404.1"/>
    <property type="molecule type" value="Genomic_DNA"/>
</dbReference>
<dbReference type="GO" id="GO:0022857">
    <property type="term" value="F:transmembrane transporter activity"/>
    <property type="evidence" value="ECO:0007669"/>
    <property type="project" value="InterPro"/>
</dbReference>
<keyword evidence="8" id="KW-1185">Reference proteome</keyword>
<accession>A0A5J6LIJ3</accession>
<sequence length="355" mass="38543">MAVQFALQRRLDISFLRSSLTFAAGLLLGGVLCVALLVQAGVPADMLFEDLVWQVFFQTDGLAQTLTLSIPLILAGLSAALALRVKFWNIGIEGQLWLGAIAAMAVSINGIGGESYRWVLMLLAAMAGGAVWIAIPLWLKERFHASELVVTLLLTNVAYQLLQHLLFGVWRDPTQSFPISPAITASERLTKLGFGNLHTGLFVSIGMVLLVMWIMERSRFGFQSRVLGANRRVAEASGIAVGTTLVVMVLLSGAMAGLAGGLLVAGTEYRLTQHLGWNMTFSGIVIAFIARFRPFWVLPVAVVLAGVYNAGASLKVFYGLTEATVLLMQGIVLLSLLWCQFMAAFRIDRRKEVTV</sequence>
<dbReference type="GO" id="GO:0005886">
    <property type="term" value="C:plasma membrane"/>
    <property type="evidence" value="ECO:0007669"/>
    <property type="project" value="UniProtKB-SubCell"/>
</dbReference>
<evidence type="ECO:0000313" key="8">
    <source>
        <dbReference type="Proteomes" id="UP000325606"/>
    </source>
</evidence>
<evidence type="ECO:0000256" key="3">
    <source>
        <dbReference type="ARBA" id="ARBA00022692"/>
    </source>
</evidence>
<feature type="transmembrane region" description="Helical" evidence="6">
    <location>
        <begin position="148"/>
        <end position="170"/>
    </location>
</feature>
<keyword evidence="3 6" id="KW-0812">Transmembrane</keyword>
<dbReference type="AlphaFoldDB" id="A0A5J6LIJ3"/>
<proteinExistence type="predicted"/>
<reference evidence="7 8" key="1">
    <citation type="submission" date="2019-09" db="EMBL/GenBank/DDBJ databases">
        <title>Nitrincola iocasae sp. nov., a bacterium isolated from the sediment collected at a cold seep field in South China Sea.</title>
        <authorList>
            <person name="Zhang H."/>
            <person name="Wang H."/>
            <person name="Li C."/>
        </authorList>
    </citation>
    <scope>NUCLEOTIDE SEQUENCE [LARGE SCALE GENOMIC DNA]</scope>
    <source>
        <strain evidence="7 8">KXZD1103</strain>
    </source>
</reference>
<organism evidence="7 8">
    <name type="scientific">Nitrincola iocasae</name>
    <dbReference type="NCBI Taxonomy" id="2614693"/>
    <lineage>
        <taxon>Bacteria</taxon>
        <taxon>Pseudomonadati</taxon>
        <taxon>Pseudomonadota</taxon>
        <taxon>Gammaproteobacteria</taxon>
        <taxon>Oceanospirillales</taxon>
        <taxon>Oceanospirillaceae</taxon>
        <taxon>Nitrincola</taxon>
    </lineage>
</organism>
<evidence type="ECO:0000256" key="5">
    <source>
        <dbReference type="ARBA" id="ARBA00023136"/>
    </source>
</evidence>
<feature type="transmembrane region" description="Helical" evidence="6">
    <location>
        <begin position="62"/>
        <end position="83"/>
    </location>
</feature>
<dbReference type="Proteomes" id="UP000325606">
    <property type="component" value="Chromosome"/>
</dbReference>
<evidence type="ECO:0000256" key="6">
    <source>
        <dbReference type="SAM" id="Phobius"/>
    </source>
</evidence>
<dbReference type="RefSeq" id="WP_151058785.1">
    <property type="nucleotide sequence ID" value="NZ_CP044222.1"/>
</dbReference>
<evidence type="ECO:0000256" key="4">
    <source>
        <dbReference type="ARBA" id="ARBA00022989"/>
    </source>
</evidence>
<feature type="transmembrane region" description="Helical" evidence="6">
    <location>
        <begin position="271"/>
        <end position="289"/>
    </location>
</feature>
<comment type="subcellular location">
    <subcellularLocation>
        <location evidence="1">Cell inner membrane</location>
        <topology evidence="1">Multi-pass membrane protein</topology>
    </subcellularLocation>
</comment>
<dbReference type="PANTHER" id="PTHR47089:SF1">
    <property type="entry name" value="GUANOSINE ABC TRANSPORTER PERMEASE PROTEIN NUPP"/>
    <property type="match status" value="1"/>
</dbReference>
<feature type="transmembrane region" description="Helical" evidence="6">
    <location>
        <begin position="236"/>
        <end position="265"/>
    </location>
</feature>
<dbReference type="Pfam" id="PF02653">
    <property type="entry name" value="BPD_transp_2"/>
    <property type="match status" value="1"/>
</dbReference>
<gene>
    <name evidence="7" type="ORF">F5I99_19005</name>
</gene>
<dbReference type="KEGG" id="nik:F5I99_19005"/>
<feature type="transmembrane region" description="Helical" evidence="6">
    <location>
        <begin position="118"/>
        <end position="139"/>
    </location>
</feature>
<keyword evidence="2" id="KW-1003">Cell membrane</keyword>
<dbReference type="PANTHER" id="PTHR47089">
    <property type="entry name" value="ABC TRANSPORTER, PERMEASE PROTEIN"/>
    <property type="match status" value="1"/>
</dbReference>
<evidence type="ECO:0000256" key="2">
    <source>
        <dbReference type="ARBA" id="ARBA00022475"/>
    </source>
</evidence>
<protein>
    <submittedName>
        <fullName evidence="7">ABC transporter permease</fullName>
    </submittedName>
</protein>
<dbReference type="CDD" id="cd06580">
    <property type="entry name" value="TM_PBP1_transp_TpRbsC_like"/>
    <property type="match status" value="1"/>
</dbReference>
<feature type="transmembrane region" description="Helical" evidence="6">
    <location>
        <begin position="95"/>
        <end position="112"/>
    </location>
</feature>
<feature type="transmembrane region" description="Helical" evidence="6">
    <location>
        <begin position="324"/>
        <end position="345"/>
    </location>
</feature>
<feature type="transmembrane region" description="Helical" evidence="6">
    <location>
        <begin position="296"/>
        <end position="318"/>
    </location>
</feature>
<feature type="transmembrane region" description="Helical" evidence="6">
    <location>
        <begin position="197"/>
        <end position="215"/>
    </location>
</feature>
<feature type="transmembrane region" description="Helical" evidence="6">
    <location>
        <begin position="20"/>
        <end position="42"/>
    </location>
</feature>
<dbReference type="InterPro" id="IPR001851">
    <property type="entry name" value="ABC_transp_permease"/>
</dbReference>
<keyword evidence="4 6" id="KW-1133">Transmembrane helix</keyword>
<keyword evidence="5 6" id="KW-0472">Membrane</keyword>
<evidence type="ECO:0000313" key="7">
    <source>
        <dbReference type="EMBL" id="QEW08404.1"/>
    </source>
</evidence>
<name>A0A5J6LIJ3_9GAMM</name>